<dbReference type="InterPro" id="IPR036574">
    <property type="entry name" value="Scorpion_toxin-like_sf"/>
</dbReference>
<comment type="caution">
    <text evidence="3">The sequence shown here is derived from an EMBL/GenBank/DDBJ whole genome shotgun (WGS) entry which is preliminary data.</text>
</comment>
<keyword evidence="4" id="KW-1185">Reference proteome</keyword>
<evidence type="ECO:0000313" key="4">
    <source>
        <dbReference type="Proteomes" id="UP001497457"/>
    </source>
</evidence>
<dbReference type="AlphaFoldDB" id="A0ABC9HCP9"/>
<dbReference type="Proteomes" id="UP001497457">
    <property type="component" value="Unassembled WGS sequence"/>
</dbReference>
<name>A0ABC9HCP9_9POAL</name>
<dbReference type="EMBL" id="CAXIPR030004510">
    <property type="protein sequence ID" value="CAM0151456.1"/>
    <property type="molecule type" value="Genomic_DNA"/>
</dbReference>
<feature type="chain" id="PRO_5044838886" evidence="2">
    <location>
        <begin position="24"/>
        <end position="93"/>
    </location>
</feature>
<sequence length="93" mass="9940">MEGKIVATSALVLLLLILGGVECKACISVKLFIECLENSRCVPTCIDMNYTGGHCSNTNRLELGQCVCTKDCEDGGAGDGGKPKLPGMRQRQY</sequence>
<dbReference type="Gene3D" id="3.30.30.10">
    <property type="entry name" value="Knottin, scorpion toxin-like"/>
    <property type="match status" value="1"/>
</dbReference>
<gene>
    <name evidence="3" type="ORF">URODEC1_LOCUS124393</name>
</gene>
<proteinExistence type="predicted"/>
<accession>A0ABC9HCP9</accession>
<protein>
    <submittedName>
        <fullName evidence="3">Uncharacterized protein</fullName>
    </submittedName>
</protein>
<evidence type="ECO:0000256" key="1">
    <source>
        <dbReference type="SAM" id="MobiDB-lite"/>
    </source>
</evidence>
<evidence type="ECO:0000313" key="3">
    <source>
        <dbReference type="EMBL" id="CAM0151456.1"/>
    </source>
</evidence>
<reference evidence="3 4" key="1">
    <citation type="submission" date="2024-10" db="EMBL/GenBank/DDBJ databases">
        <authorList>
            <person name="Ryan C."/>
        </authorList>
    </citation>
    <scope>NUCLEOTIDE SEQUENCE [LARGE SCALE GENOMIC DNA]</scope>
</reference>
<keyword evidence="2" id="KW-0732">Signal</keyword>
<feature type="region of interest" description="Disordered" evidence="1">
    <location>
        <begin position="74"/>
        <end position="93"/>
    </location>
</feature>
<organism evidence="3 4">
    <name type="scientific">Urochloa decumbens</name>
    <dbReference type="NCBI Taxonomy" id="240449"/>
    <lineage>
        <taxon>Eukaryota</taxon>
        <taxon>Viridiplantae</taxon>
        <taxon>Streptophyta</taxon>
        <taxon>Embryophyta</taxon>
        <taxon>Tracheophyta</taxon>
        <taxon>Spermatophyta</taxon>
        <taxon>Magnoliopsida</taxon>
        <taxon>Liliopsida</taxon>
        <taxon>Poales</taxon>
        <taxon>Poaceae</taxon>
        <taxon>PACMAD clade</taxon>
        <taxon>Panicoideae</taxon>
        <taxon>Panicodae</taxon>
        <taxon>Paniceae</taxon>
        <taxon>Melinidinae</taxon>
        <taxon>Urochloa</taxon>
    </lineage>
</organism>
<evidence type="ECO:0000256" key="2">
    <source>
        <dbReference type="SAM" id="SignalP"/>
    </source>
</evidence>
<feature type="signal peptide" evidence="2">
    <location>
        <begin position="1"/>
        <end position="23"/>
    </location>
</feature>